<protein>
    <submittedName>
        <fullName evidence="2">Uncharacterized protein</fullName>
    </submittedName>
</protein>
<accession>A0A565BK03</accession>
<gene>
    <name evidence="2" type="ORF">ANE_LOCUS12131</name>
</gene>
<feature type="compositionally biased region" description="Polar residues" evidence="1">
    <location>
        <begin position="84"/>
        <end position="94"/>
    </location>
</feature>
<comment type="caution">
    <text evidence="2">The sequence shown here is derived from an EMBL/GenBank/DDBJ whole genome shotgun (WGS) entry which is preliminary data.</text>
</comment>
<dbReference type="Proteomes" id="UP000489600">
    <property type="component" value="Unassembled WGS sequence"/>
</dbReference>
<keyword evidence="3" id="KW-1185">Reference proteome</keyword>
<sequence length="94" mass="9290">MGRETGEAIGGGSGGITSCGNLSAIAASKLGSGSLGDGEDETEPRLADVMEPRGGDDGGERRSGEETSPAATSVGVPGRDPLGRTTNNIIKCTL</sequence>
<evidence type="ECO:0000313" key="3">
    <source>
        <dbReference type="Proteomes" id="UP000489600"/>
    </source>
</evidence>
<dbReference type="EMBL" id="CABITT030000004">
    <property type="protein sequence ID" value="VVB01687.1"/>
    <property type="molecule type" value="Genomic_DNA"/>
</dbReference>
<reference evidence="2" key="1">
    <citation type="submission" date="2019-07" db="EMBL/GenBank/DDBJ databases">
        <authorList>
            <person name="Dittberner H."/>
        </authorList>
    </citation>
    <scope>NUCLEOTIDE SEQUENCE [LARGE SCALE GENOMIC DNA]</scope>
</reference>
<dbReference type="PROSITE" id="PS51257">
    <property type="entry name" value="PROKAR_LIPOPROTEIN"/>
    <property type="match status" value="1"/>
</dbReference>
<name>A0A565BK03_9BRAS</name>
<dbReference type="AlphaFoldDB" id="A0A565BK03"/>
<feature type="compositionally biased region" description="Basic and acidic residues" evidence="1">
    <location>
        <begin position="43"/>
        <end position="65"/>
    </location>
</feature>
<organism evidence="2 3">
    <name type="scientific">Arabis nemorensis</name>
    <dbReference type="NCBI Taxonomy" id="586526"/>
    <lineage>
        <taxon>Eukaryota</taxon>
        <taxon>Viridiplantae</taxon>
        <taxon>Streptophyta</taxon>
        <taxon>Embryophyta</taxon>
        <taxon>Tracheophyta</taxon>
        <taxon>Spermatophyta</taxon>
        <taxon>Magnoliopsida</taxon>
        <taxon>eudicotyledons</taxon>
        <taxon>Gunneridae</taxon>
        <taxon>Pentapetalae</taxon>
        <taxon>rosids</taxon>
        <taxon>malvids</taxon>
        <taxon>Brassicales</taxon>
        <taxon>Brassicaceae</taxon>
        <taxon>Arabideae</taxon>
        <taxon>Arabis</taxon>
    </lineage>
</organism>
<feature type="region of interest" description="Disordered" evidence="1">
    <location>
        <begin position="29"/>
        <end position="94"/>
    </location>
</feature>
<evidence type="ECO:0000256" key="1">
    <source>
        <dbReference type="SAM" id="MobiDB-lite"/>
    </source>
</evidence>
<proteinExistence type="predicted"/>
<evidence type="ECO:0000313" key="2">
    <source>
        <dbReference type="EMBL" id="VVB01687.1"/>
    </source>
</evidence>